<sequence length="335" mass="37012">MTQAAVRAHTNIALIKYWGKRDEALFLPTNSSLSLTLEKLYTDTLVRFDDSLSQDHFILNGQPQAEKETQKISRFLDRFRKEAGITTFAHVESINHVPTAAGLASSASAFAALAGAANIASGLNLDLKTLSTYARQGSGSATRSIYGGFVEWNKGTSSDDSCAIPVDDADWDIGMLVVAVNRSEKKISSRVGMKQTIETSPYYPSWVETAETDIQAIKEAIKERNFERMGEIAEHSAMKMHASMLAAQPPIIYFEPASMKAIQIAHQLRDQGIPCYVTMDAGPNVKVLCRLSQAEQIKNAFKEHFSEEQLMITGPGQGIRQLTNEEYRANNWSLN</sequence>
<proteinExistence type="inferred from homology"/>
<organism evidence="10 11">
    <name type="scientific">Jeotgalibaca arthritidis</name>
    <dbReference type="NCBI Taxonomy" id="1868794"/>
    <lineage>
        <taxon>Bacteria</taxon>
        <taxon>Bacillati</taxon>
        <taxon>Bacillota</taxon>
        <taxon>Bacilli</taxon>
        <taxon>Lactobacillales</taxon>
        <taxon>Carnobacteriaceae</taxon>
        <taxon>Jeotgalibaca</taxon>
    </lineage>
</organism>
<evidence type="ECO:0000256" key="4">
    <source>
        <dbReference type="ARBA" id="ARBA00022741"/>
    </source>
</evidence>
<keyword evidence="11" id="KW-1185">Reference proteome</keyword>
<dbReference type="EMBL" id="CP049740">
    <property type="protein sequence ID" value="QII81260.1"/>
    <property type="molecule type" value="Genomic_DNA"/>
</dbReference>
<dbReference type="InterPro" id="IPR005935">
    <property type="entry name" value="Mev_decarb"/>
</dbReference>
<evidence type="ECO:0000256" key="3">
    <source>
        <dbReference type="ARBA" id="ARBA00022516"/>
    </source>
</evidence>
<accession>A0A6G7K7M9</accession>
<dbReference type="InterPro" id="IPR029765">
    <property type="entry name" value="Mev_diP_decarb"/>
</dbReference>
<dbReference type="InterPro" id="IPR020568">
    <property type="entry name" value="Ribosomal_Su5_D2-typ_SF"/>
</dbReference>
<keyword evidence="4" id="KW-0547">Nucleotide-binding</keyword>
<evidence type="ECO:0000256" key="2">
    <source>
        <dbReference type="ARBA" id="ARBA00012296"/>
    </source>
</evidence>
<dbReference type="NCBIfam" id="TIGR01240">
    <property type="entry name" value="mevDPdecarb"/>
    <property type="match status" value="1"/>
</dbReference>
<dbReference type="FunFam" id="3.30.230.10:FF:000072">
    <property type="entry name" value="Diphosphomevalonate decarboxylase"/>
    <property type="match status" value="1"/>
</dbReference>
<dbReference type="Pfam" id="PF22700">
    <property type="entry name" value="MVD-like_N"/>
    <property type="match status" value="1"/>
</dbReference>
<dbReference type="SUPFAM" id="SSF55060">
    <property type="entry name" value="GHMP Kinase, C-terminal domain"/>
    <property type="match status" value="1"/>
</dbReference>
<dbReference type="InterPro" id="IPR041431">
    <property type="entry name" value="Mvd1_C"/>
</dbReference>
<evidence type="ECO:0000313" key="10">
    <source>
        <dbReference type="EMBL" id="QII81260.1"/>
    </source>
</evidence>
<name>A0A6G7K7M9_9LACT</name>
<dbReference type="InterPro" id="IPR053859">
    <property type="entry name" value="MVD-like_N"/>
</dbReference>
<gene>
    <name evidence="10" type="primary">mvaD</name>
    <name evidence="10" type="ORF">G7057_01425</name>
</gene>
<dbReference type="InterPro" id="IPR014721">
    <property type="entry name" value="Ribsml_uS5_D2-typ_fold_subgr"/>
</dbReference>
<evidence type="ECO:0000259" key="8">
    <source>
        <dbReference type="Pfam" id="PF18376"/>
    </source>
</evidence>
<dbReference type="Pfam" id="PF18376">
    <property type="entry name" value="MDD_C"/>
    <property type="match status" value="1"/>
</dbReference>
<dbReference type="Gene3D" id="3.30.230.10">
    <property type="match status" value="1"/>
</dbReference>
<keyword evidence="5" id="KW-0067">ATP-binding</keyword>
<evidence type="ECO:0000256" key="6">
    <source>
        <dbReference type="ARBA" id="ARBA00023098"/>
    </source>
</evidence>
<dbReference type="EC" id="4.1.1.33" evidence="2"/>
<dbReference type="RefSeq" id="WP_166160710.1">
    <property type="nucleotide sequence ID" value="NZ_CP049740.1"/>
</dbReference>
<keyword evidence="6" id="KW-0443">Lipid metabolism</keyword>
<dbReference type="AlphaFoldDB" id="A0A6G7K7M9"/>
<keyword evidence="3" id="KW-0444">Lipid biosynthesis</keyword>
<dbReference type="Gene3D" id="3.30.70.890">
    <property type="entry name" value="GHMP kinase, C-terminal domain"/>
    <property type="match status" value="1"/>
</dbReference>
<dbReference type="PIRSF" id="PIRSF015950">
    <property type="entry name" value="Mev_P_decrbx"/>
    <property type="match status" value="1"/>
</dbReference>
<dbReference type="InterPro" id="IPR036554">
    <property type="entry name" value="GHMP_kinase_C_sf"/>
</dbReference>
<evidence type="ECO:0000256" key="7">
    <source>
        <dbReference type="ARBA" id="ARBA00023239"/>
    </source>
</evidence>
<evidence type="ECO:0000259" key="9">
    <source>
        <dbReference type="Pfam" id="PF22700"/>
    </source>
</evidence>
<feature type="domain" description="Mvd1 C-terminal" evidence="8">
    <location>
        <begin position="175"/>
        <end position="309"/>
    </location>
</feature>
<feature type="domain" description="Diphosphomevalonate decarboxylase-like N-terminal" evidence="9">
    <location>
        <begin position="8"/>
        <end position="163"/>
    </location>
</feature>
<dbReference type="KEGG" id="jar:G7057_01425"/>
<dbReference type="GO" id="GO:0005829">
    <property type="term" value="C:cytosol"/>
    <property type="evidence" value="ECO:0007669"/>
    <property type="project" value="InterPro"/>
</dbReference>
<comment type="similarity">
    <text evidence="1">Belongs to the diphosphomevalonate decarboxylase family.</text>
</comment>
<evidence type="ECO:0000256" key="1">
    <source>
        <dbReference type="ARBA" id="ARBA00008831"/>
    </source>
</evidence>
<evidence type="ECO:0000313" key="11">
    <source>
        <dbReference type="Proteomes" id="UP000501451"/>
    </source>
</evidence>
<dbReference type="PANTHER" id="PTHR10977">
    <property type="entry name" value="DIPHOSPHOMEVALONATE DECARBOXYLASE"/>
    <property type="match status" value="1"/>
</dbReference>
<reference evidence="10 11" key="1">
    <citation type="journal article" date="2017" name="Int. J. Syst. Evol. Microbiol.">
        <title>Jeotgalibaca porci sp. nov. and Jeotgalibaca arthritidis sp. nov., isolated from pigs, and emended description of the genus Jeotgalibaca.</title>
        <authorList>
            <person name="Zamora L."/>
            <person name="Perez-Sancho M."/>
            <person name="Dominguez L."/>
            <person name="Fernandez-Garayzabal J.F."/>
            <person name="Vela A.I."/>
        </authorList>
    </citation>
    <scope>NUCLEOTIDE SEQUENCE [LARGE SCALE GENOMIC DNA]</scope>
    <source>
        <strain evidence="10 11">CECT 9157</strain>
    </source>
</reference>
<dbReference type="GO" id="GO:0005524">
    <property type="term" value="F:ATP binding"/>
    <property type="evidence" value="ECO:0007669"/>
    <property type="project" value="UniProtKB-KW"/>
</dbReference>
<protein>
    <recommendedName>
        <fullName evidence="2">diphosphomevalonate decarboxylase</fullName>
        <ecNumber evidence="2">4.1.1.33</ecNumber>
    </recommendedName>
</protein>
<dbReference type="GO" id="GO:0019287">
    <property type="term" value="P:isopentenyl diphosphate biosynthetic process, mevalonate pathway"/>
    <property type="evidence" value="ECO:0007669"/>
    <property type="project" value="InterPro"/>
</dbReference>
<dbReference type="GO" id="GO:0004163">
    <property type="term" value="F:diphosphomevalonate decarboxylase activity"/>
    <property type="evidence" value="ECO:0007669"/>
    <property type="project" value="UniProtKB-EC"/>
</dbReference>
<evidence type="ECO:0000256" key="5">
    <source>
        <dbReference type="ARBA" id="ARBA00022840"/>
    </source>
</evidence>
<dbReference type="Proteomes" id="UP000501451">
    <property type="component" value="Chromosome"/>
</dbReference>
<dbReference type="SUPFAM" id="SSF54211">
    <property type="entry name" value="Ribosomal protein S5 domain 2-like"/>
    <property type="match status" value="1"/>
</dbReference>
<keyword evidence="7 10" id="KW-0456">Lyase</keyword>
<dbReference type="PANTHER" id="PTHR10977:SF3">
    <property type="entry name" value="DIPHOSPHOMEVALONATE DECARBOXYLASE"/>
    <property type="match status" value="1"/>
</dbReference>